<dbReference type="KEGG" id="pbh:AAW51_5233"/>
<dbReference type="NCBIfam" id="TIGR02595">
    <property type="entry name" value="PEP_CTERM"/>
    <property type="match status" value="1"/>
</dbReference>
<gene>
    <name evidence="2" type="ORF">AAW51_5233</name>
</gene>
<reference evidence="2 3" key="1">
    <citation type="submission" date="2015-05" db="EMBL/GenBank/DDBJ databases">
        <authorList>
            <person name="Tang B."/>
            <person name="Yu Y."/>
        </authorList>
    </citation>
    <scope>NUCLEOTIDE SEQUENCE [LARGE SCALE GENOMIC DNA]</scope>
    <source>
        <strain evidence="2 3">DSM 7029</strain>
    </source>
</reference>
<dbReference type="Proteomes" id="UP000035352">
    <property type="component" value="Chromosome"/>
</dbReference>
<organism evidence="2 3">
    <name type="scientific">Caldimonas brevitalea</name>
    <dbReference type="NCBI Taxonomy" id="413882"/>
    <lineage>
        <taxon>Bacteria</taxon>
        <taxon>Pseudomonadati</taxon>
        <taxon>Pseudomonadota</taxon>
        <taxon>Betaproteobacteria</taxon>
        <taxon>Burkholderiales</taxon>
        <taxon>Sphaerotilaceae</taxon>
        <taxon>Caldimonas</taxon>
    </lineage>
</organism>
<keyword evidence="3" id="KW-1185">Reference proteome</keyword>
<dbReference type="EMBL" id="CP011371">
    <property type="protein sequence ID" value="AKJ31924.1"/>
    <property type="molecule type" value="Genomic_DNA"/>
</dbReference>
<protein>
    <recommendedName>
        <fullName evidence="1">Ice-binding protein C-terminal domain-containing protein</fullName>
    </recommendedName>
</protein>
<feature type="domain" description="Ice-binding protein C-terminal" evidence="1">
    <location>
        <begin position="505"/>
        <end position="529"/>
    </location>
</feature>
<proteinExistence type="predicted"/>
<evidence type="ECO:0000313" key="3">
    <source>
        <dbReference type="Proteomes" id="UP000035352"/>
    </source>
</evidence>
<evidence type="ECO:0000313" key="2">
    <source>
        <dbReference type="EMBL" id="AKJ31924.1"/>
    </source>
</evidence>
<evidence type="ECO:0000259" key="1">
    <source>
        <dbReference type="Pfam" id="PF07589"/>
    </source>
</evidence>
<accession>A0A0G3BR74</accession>
<name>A0A0G3BR74_9BURK</name>
<sequence length="534" mass="55539">MHLLAASGAQAADTSWTGSAGQPYWDLSSNWSAGAPAADDTRALLGAADTELRSGAFRAAEVRGTGRLTVSGGSLSGGNIEVQSLHLRGGELNVRQITVNGTTRLSGAVGFDYTKLDLRGDTYLEGGFDSGALGGMAVGANATVHDHTTRARSVTSWGDTTNHGRWVKTGAGSSGIETYSLAGFYNRGTIEVREGSLNFYSDANATWGNEGLFKVSQGASASVGTSRLAATYNSGRIEVDGRLSFNLFEKGLYSTGQVHVGKTGQLDISGAIYIEEQPGATLRGGLHNDGKVTLTSEIDDNWPGDEPVGTYTIGGPGLTGSGDLTIVNTKLVVAKLHNQGQLDAVGLAEVQVAGDALNTGKVSIDDAAELHAATYTQQGADAETRLDGRLTADKIVVEEGRFAVGPAWNPLKDAALIGDVSLGDDALLTLEVSEWGGLYVDGSLSLDGDVYVSFLSALGEGTHRVLEATGGLTGRFDHFASSLDGSSFRYTVTYGDSYVDVTVAAVPEPETYALMALGLAGVGFYSRRRKAGKA</sequence>
<dbReference type="Pfam" id="PF07589">
    <property type="entry name" value="PEP-CTERM"/>
    <property type="match status" value="1"/>
</dbReference>
<dbReference type="InterPro" id="IPR013424">
    <property type="entry name" value="Ice-binding_C"/>
</dbReference>
<dbReference type="AlphaFoldDB" id="A0A0G3BR74"/>